<sequence>MLTPTEYHSVPDWWYHPPSTQNSSSAGPALTKDASPGGKRHCGSVVLWSVVHRSVSGWSVAVVDGQFQCEDVWTCGVPKLGSCCPGRIDAWRCGGLGDPSRERSRSGDTYTAKADLQLPRINEGAPPQPPYRRENLRSILRNREKSRNTVCIFVLVSFFYHGLLVTMIP</sequence>
<keyword evidence="3" id="KW-1185">Reference proteome</keyword>
<dbReference type="AlphaFoldDB" id="A0A8J6LDE1"/>
<keyword evidence="1" id="KW-1133">Transmembrane helix</keyword>
<proteinExistence type="predicted"/>
<evidence type="ECO:0000313" key="3">
    <source>
        <dbReference type="Proteomes" id="UP000719412"/>
    </source>
</evidence>
<accession>A0A8J6LDE1</accession>
<dbReference type="Proteomes" id="UP000719412">
    <property type="component" value="Unassembled WGS sequence"/>
</dbReference>
<evidence type="ECO:0000256" key="1">
    <source>
        <dbReference type="SAM" id="Phobius"/>
    </source>
</evidence>
<evidence type="ECO:0000313" key="2">
    <source>
        <dbReference type="EMBL" id="KAH0815753.1"/>
    </source>
</evidence>
<gene>
    <name evidence="2" type="ORF">GEV33_007038</name>
</gene>
<reference evidence="2" key="2">
    <citation type="submission" date="2021-08" db="EMBL/GenBank/DDBJ databases">
        <authorList>
            <person name="Eriksson T."/>
        </authorList>
    </citation>
    <scope>NUCLEOTIDE SEQUENCE</scope>
    <source>
        <strain evidence="2">Stoneville</strain>
        <tissue evidence="2">Whole head</tissue>
    </source>
</reference>
<protein>
    <submittedName>
        <fullName evidence="2">Uncharacterized protein</fullName>
    </submittedName>
</protein>
<comment type="caution">
    <text evidence="2">The sequence shown here is derived from an EMBL/GenBank/DDBJ whole genome shotgun (WGS) entry which is preliminary data.</text>
</comment>
<dbReference type="EMBL" id="JABDTM020022646">
    <property type="protein sequence ID" value="KAH0815753.1"/>
    <property type="molecule type" value="Genomic_DNA"/>
</dbReference>
<name>A0A8J6LDE1_TENMO</name>
<reference evidence="2" key="1">
    <citation type="journal article" date="2020" name="J Insects Food Feed">
        <title>The yellow mealworm (Tenebrio molitor) genome: a resource for the emerging insects as food and feed industry.</title>
        <authorList>
            <person name="Eriksson T."/>
            <person name="Andere A."/>
            <person name="Kelstrup H."/>
            <person name="Emery V."/>
            <person name="Picard C."/>
        </authorList>
    </citation>
    <scope>NUCLEOTIDE SEQUENCE</scope>
    <source>
        <strain evidence="2">Stoneville</strain>
        <tissue evidence="2">Whole head</tissue>
    </source>
</reference>
<keyword evidence="1" id="KW-0812">Transmembrane</keyword>
<organism evidence="2 3">
    <name type="scientific">Tenebrio molitor</name>
    <name type="common">Yellow mealworm beetle</name>
    <dbReference type="NCBI Taxonomy" id="7067"/>
    <lineage>
        <taxon>Eukaryota</taxon>
        <taxon>Metazoa</taxon>
        <taxon>Ecdysozoa</taxon>
        <taxon>Arthropoda</taxon>
        <taxon>Hexapoda</taxon>
        <taxon>Insecta</taxon>
        <taxon>Pterygota</taxon>
        <taxon>Neoptera</taxon>
        <taxon>Endopterygota</taxon>
        <taxon>Coleoptera</taxon>
        <taxon>Polyphaga</taxon>
        <taxon>Cucujiformia</taxon>
        <taxon>Tenebrionidae</taxon>
        <taxon>Tenebrio</taxon>
    </lineage>
</organism>
<keyword evidence="1" id="KW-0472">Membrane</keyword>
<feature type="transmembrane region" description="Helical" evidence="1">
    <location>
        <begin position="150"/>
        <end position="168"/>
    </location>
</feature>